<evidence type="ECO:0000313" key="1">
    <source>
        <dbReference type="EMBL" id="KAJ8607754.1"/>
    </source>
</evidence>
<keyword evidence="2" id="KW-1185">Reference proteome</keyword>
<accession>A0AAD7UJM1</accession>
<evidence type="ECO:0000313" key="2">
    <source>
        <dbReference type="Proteomes" id="UP001230188"/>
    </source>
</evidence>
<reference evidence="1" key="1">
    <citation type="submission" date="2023-01" db="EMBL/GenBank/DDBJ databases">
        <title>Metagenome sequencing of chrysophaentin producing Chrysophaeum taylorii.</title>
        <authorList>
            <person name="Davison J."/>
            <person name="Bewley C."/>
        </authorList>
    </citation>
    <scope>NUCLEOTIDE SEQUENCE</scope>
    <source>
        <strain evidence="1">NIES-1699</strain>
    </source>
</reference>
<name>A0AAD7UJM1_9STRA</name>
<dbReference type="EMBL" id="JAQMWT010000198">
    <property type="protein sequence ID" value="KAJ8607754.1"/>
    <property type="molecule type" value="Genomic_DNA"/>
</dbReference>
<proteinExistence type="predicted"/>
<protein>
    <submittedName>
        <fullName evidence="1">Uncharacterized protein</fullName>
    </submittedName>
</protein>
<dbReference type="AlphaFoldDB" id="A0AAD7UJM1"/>
<comment type="caution">
    <text evidence="1">The sequence shown here is derived from an EMBL/GenBank/DDBJ whole genome shotgun (WGS) entry which is preliminary data.</text>
</comment>
<sequence>MLVSSGWPQARAEPKRDCAVILAGHARTYDLTAKSVRENLIAANQEWWNFSVFALTYSLRDRKRGGDKSVHTRMGRNVSDVTAARVRDKYFNIPEDQIHARVVDEIFVKRMLPPSIRLKANSTYTQQHRLRVSMMFRMVAEAFEMVVEHERRANRSFALVVKLRFDLKILRPFVLDARHRGAIIVVPRRMDRGPSGLSPAQIRTRPCDVNGTEQPKWMQDHIAYGPSRVMALYCNGTDLYVRHSGTRGSTTPEHILATWMRRHRIQVLCDPTIRYTILR</sequence>
<dbReference type="Proteomes" id="UP001230188">
    <property type="component" value="Unassembled WGS sequence"/>
</dbReference>
<gene>
    <name evidence="1" type="ORF">CTAYLR_008600</name>
</gene>
<organism evidence="1 2">
    <name type="scientific">Chrysophaeum taylorii</name>
    <dbReference type="NCBI Taxonomy" id="2483200"/>
    <lineage>
        <taxon>Eukaryota</taxon>
        <taxon>Sar</taxon>
        <taxon>Stramenopiles</taxon>
        <taxon>Ochrophyta</taxon>
        <taxon>Pelagophyceae</taxon>
        <taxon>Pelagomonadales</taxon>
        <taxon>Pelagomonadaceae</taxon>
        <taxon>Chrysophaeum</taxon>
    </lineage>
</organism>